<dbReference type="PANTHER" id="PTHR33753:SF1">
    <property type="entry name" value="ENDO-BETA-1,4-GLUCANASE CELB"/>
    <property type="match status" value="1"/>
</dbReference>
<keyword evidence="8" id="KW-0119">Carbohydrate metabolism</keyword>
<evidence type="ECO:0000256" key="4">
    <source>
        <dbReference type="ARBA" id="ARBA00022801"/>
    </source>
</evidence>
<accession>A0AAV9WGG3</accession>
<dbReference type="EMBL" id="JAVHJL010000003">
    <property type="protein sequence ID" value="KAK6507740.1"/>
    <property type="molecule type" value="Genomic_DNA"/>
</dbReference>
<dbReference type="InterPro" id="IPR013320">
    <property type="entry name" value="ConA-like_dom_sf"/>
</dbReference>
<keyword evidence="9 11" id="KW-0326">Glycosidase</keyword>
<dbReference type="AlphaFoldDB" id="A0AAV9WGG3"/>
<evidence type="ECO:0000313" key="15">
    <source>
        <dbReference type="EMBL" id="KAK6507740.1"/>
    </source>
</evidence>
<dbReference type="GO" id="GO:0030245">
    <property type="term" value="P:cellulose catabolic process"/>
    <property type="evidence" value="ECO:0007669"/>
    <property type="project" value="UniProtKB-KW"/>
</dbReference>
<comment type="caution">
    <text evidence="15">The sequence shown here is derived from an EMBL/GenBank/DDBJ whole genome shotgun (WGS) entry which is preliminary data.</text>
</comment>
<dbReference type="InterPro" id="IPR037019">
    <property type="entry name" value="Glyco_hydro_7_sf"/>
</dbReference>
<reference evidence="15 16" key="1">
    <citation type="submission" date="2023-08" db="EMBL/GenBank/DDBJ databases">
        <authorList>
            <person name="Palmer J.M."/>
        </authorList>
    </citation>
    <scope>NUCLEOTIDE SEQUENCE [LARGE SCALE GENOMIC DNA]</scope>
    <source>
        <strain evidence="15 16">TWF481</strain>
    </source>
</reference>
<dbReference type="InterPro" id="IPR001722">
    <property type="entry name" value="Glyco_hydro_7"/>
</dbReference>
<evidence type="ECO:0000256" key="5">
    <source>
        <dbReference type="ARBA" id="ARBA00023001"/>
    </source>
</evidence>
<dbReference type="PROSITE" id="PS51164">
    <property type="entry name" value="CBM1_2"/>
    <property type="match status" value="1"/>
</dbReference>
<organism evidence="15 16">
    <name type="scientific">Arthrobotrys musiformis</name>
    <dbReference type="NCBI Taxonomy" id="47236"/>
    <lineage>
        <taxon>Eukaryota</taxon>
        <taxon>Fungi</taxon>
        <taxon>Dikarya</taxon>
        <taxon>Ascomycota</taxon>
        <taxon>Pezizomycotina</taxon>
        <taxon>Orbiliomycetes</taxon>
        <taxon>Orbiliales</taxon>
        <taxon>Orbiliaceae</taxon>
        <taxon>Arthrobotrys</taxon>
    </lineage>
</organism>
<comment type="catalytic activity">
    <reaction evidence="1">
        <text>Endohydrolysis of (1-&gt;4)-beta-D-glucosidic linkages in cellulose, lichenin and cereal beta-D-glucans.</text>
        <dbReference type="EC" id="3.2.1.4"/>
    </reaction>
</comment>
<feature type="chain" id="PRO_5043451927" description="Glucanase" evidence="13">
    <location>
        <begin position="25"/>
        <end position="456"/>
    </location>
</feature>
<evidence type="ECO:0000256" key="6">
    <source>
        <dbReference type="ARBA" id="ARBA00023157"/>
    </source>
</evidence>
<keyword evidence="7" id="KW-0325">Glycoprotein</keyword>
<evidence type="ECO:0000256" key="12">
    <source>
        <dbReference type="SAM" id="MobiDB-lite"/>
    </source>
</evidence>
<dbReference type="InterPro" id="IPR035971">
    <property type="entry name" value="CBD_sf"/>
</dbReference>
<keyword evidence="3 13" id="KW-0732">Signal</keyword>
<evidence type="ECO:0000256" key="9">
    <source>
        <dbReference type="ARBA" id="ARBA00023295"/>
    </source>
</evidence>
<evidence type="ECO:0000256" key="10">
    <source>
        <dbReference type="ARBA" id="ARBA00023326"/>
    </source>
</evidence>
<comment type="similarity">
    <text evidence="2 11">Belongs to the glycosyl hydrolase 7 (cellulase C) family.</text>
</comment>
<dbReference type="PRINTS" id="PR00734">
    <property type="entry name" value="GLHYDRLASE7"/>
</dbReference>
<keyword evidence="4 11" id="KW-0378">Hydrolase</keyword>
<protein>
    <recommendedName>
        <fullName evidence="11">Glucanase</fullName>
        <ecNumber evidence="11">3.2.1.-</ecNumber>
    </recommendedName>
</protein>
<dbReference type="GO" id="GO:0008810">
    <property type="term" value="F:cellulase activity"/>
    <property type="evidence" value="ECO:0007669"/>
    <property type="project" value="UniProtKB-EC"/>
</dbReference>
<dbReference type="PANTHER" id="PTHR33753">
    <property type="entry name" value="1,4-BETA-D-GLUCAN CELLOBIOHYDROLASE B"/>
    <property type="match status" value="1"/>
</dbReference>
<dbReference type="Pfam" id="PF00734">
    <property type="entry name" value="CBM_1"/>
    <property type="match status" value="1"/>
</dbReference>
<keyword evidence="6" id="KW-1015">Disulfide bond</keyword>
<evidence type="ECO:0000256" key="11">
    <source>
        <dbReference type="RuleBase" id="RU361164"/>
    </source>
</evidence>
<evidence type="ECO:0000256" key="7">
    <source>
        <dbReference type="ARBA" id="ARBA00023180"/>
    </source>
</evidence>
<evidence type="ECO:0000256" key="2">
    <source>
        <dbReference type="ARBA" id="ARBA00006044"/>
    </source>
</evidence>
<dbReference type="Gene3D" id="2.70.100.10">
    <property type="entry name" value="Glycoside hydrolase, family 7, domain"/>
    <property type="match status" value="1"/>
</dbReference>
<dbReference type="SMART" id="SM00236">
    <property type="entry name" value="fCBD"/>
    <property type="match status" value="1"/>
</dbReference>
<proteinExistence type="inferred from homology"/>
<evidence type="ECO:0000259" key="14">
    <source>
        <dbReference type="PROSITE" id="PS51164"/>
    </source>
</evidence>
<keyword evidence="16" id="KW-1185">Reference proteome</keyword>
<dbReference type="EC" id="3.2.1.-" evidence="11"/>
<keyword evidence="10 11" id="KW-0624">Polysaccharide degradation</keyword>
<dbReference type="GO" id="GO:0005576">
    <property type="term" value="C:extracellular region"/>
    <property type="evidence" value="ECO:0007669"/>
    <property type="project" value="InterPro"/>
</dbReference>
<feature type="domain" description="CBM1" evidence="14">
    <location>
        <begin position="420"/>
        <end position="456"/>
    </location>
</feature>
<dbReference type="GO" id="GO:0030248">
    <property type="term" value="F:cellulose binding"/>
    <property type="evidence" value="ECO:0007669"/>
    <property type="project" value="InterPro"/>
</dbReference>
<gene>
    <name evidence="15" type="ORF">TWF481_006162</name>
</gene>
<evidence type="ECO:0000256" key="3">
    <source>
        <dbReference type="ARBA" id="ARBA00022729"/>
    </source>
</evidence>
<dbReference type="SUPFAM" id="SSF49899">
    <property type="entry name" value="Concanavalin A-like lectins/glucanases"/>
    <property type="match status" value="1"/>
</dbReference>
<dbReference type="InterPro" id="IPR000254">
    <property type="entry name" value="CBD"/>
</dbReference>
<dbReference type="SUPFAM" id="SSF57180">
    <property type="entry name" value="Cellulose-binding domain"/>
    <property type="match status" value="1"/>
</dbReference>
<evidence type="ECO:0000256" key="8">
    <source>
        <dbReference type="ARBA" id="ARBA00023277"/>
    </source>
</evidence>
<sequence>MAFKYAYKLNFSLAILLLPRLSLSQGPGTLLPEYHPKLPTYKCTKANGCQKQDTSIVLDWNYHDIHTITTGVPCKYYPGGVDRSICPSQLTCFKQCVIEGVDYGFATVTTSGDALQIGQYHQIYPDDYPAPRVYLLGADGNYVQLKLKNQEISFDVDVSQLPCGENAALYLVEMRADGGRSTYTPGGANYGGAYCDSKCPHQDWKNGNLDTAGPSCCSEMSILEANSKGVAFTPRPCVGSFCDDVGCGFNPYTAGYHNYWGPGKTVDTTKPVTVVTQFITDDGTDNGELFIIRRKYIQNGQVIASASSGGDVIRGDNCPSGDEVGGFTTLSKSFDRGMTLVFSLWNDPVTRMNWLDSGSNGPCNPADGNPEYIRTNYANPRVYFSKIRYGEVDSTTNNSPITSTTRTTTTTTTTAPPNTGTQTHWGQCNGIGYVGPTVCEGTYTCSIHNPYYGQCL</sequence>
<name>A0AAV9WGG3_9PEZI</name>
<keyword evidence="5 11" id="KW-0136">Cellulose degradation</keyword>
<feature type="region of interest" description="Disordered" evidence="12">
    <location>
        <begin position="395"/>
        <end position="418"/>
    </location>
</feature>
<dbReference type="Pfam" id="PF00840">
    <property type="entry name" value="Glyco_hydro_7"/>
    <property type="match status" value="1"/>
</dbReference>
<evidence type="ECO:0000256" key="1">
    <source>
        <dbReference type="ARBA" id="ARBA00000966"/>
    </source>
</evidence>
<feature type="signal peptide" evidence="13">
    <location>
        <begin position="1"/>
        <end position="24"/>
    </location>
</feature>
<evidence type="ECO:0000256" key="13">
    <source>
        <dbReference type="SAM" id="SignalP"/>
    </source>
</evidence>
<dbReference type="Proteomes" id="UP001370758">
    <property type="component" value="Unassembled WGS sequence"/>
</dbReference>
<evidence type="ECO:0000313" key="16">
    <source>
        <dbReference type="Proteomes" id="UP001370758"/>
    </source>
</evidence>